<dbReference type="InterPro" id="IPR036291">
    <property type="entry name" value="NAD(P)-bd_dom_sf"/>
</dbReference>
<organism evidence="3">
    <name type="scientific">Panicum hallii</name>
    <dbReference type="NCBI Taxonomy" id="206008"/>
    <lineage>
        <taxon>Eukaryota</taxon>
        <taxon>Viridiplantae</taxon>
        <taxon>Streptophyta</taxon>
        <taxon>Embryophyta</taxon>
        <taxon>Tracheophyta</taxon>
        <taxon>Spermatophyta</taxon>
        <taxon>Magnoliopsida</taxon>
        <taxon>Liliopsida</taxon>
        <taxon>Poales</taxon>
        <taxon>Poaceae</taxon>
        <taxon>PACMAD clade</taxon>
        <taxon>Panicoideae</taxon>
        <taxon>Panicodae</taxon>
        <taxon>Paniceae</taxon>
        <taxon>Panicinae</taxon>
        <taxon>Panicum</taxon>
        <taxon>Panicum sect. Panicum</taxon>
    </lineage>
</organism>
<sequence>MAPALTSSPPSFRPLSCPLRRRAATVLCRAGKPGADNDAPKKRPSLFADLGKLADATSLIPALPTPAAGSLFAGGSGGRGRKDPQTVFVAGATGQAGVRVAQTLLRQGFAVRAGVPDLESAQELARLAAAYRLISPAEARRLNAVESDFDDPEAIAKAIGPAAKVVVTVSPGEKGPEAGGVTTDDALRVVQAADLASASHVVVVYALGASGGLGGGGSTYNVLDGFTSFFSNLFSRVQTLTLSQFLAKVVETDVSYTLVKASLTDDYSPESSYPLVLAKEGALASPSTPSSTDTGKVSKSQIAALVADIFSNVAVAENKVVEVSTNSSAVSKPIAEAFAAIPEDRRRKEYQEAAAKAQAEEEALASQRASEAEAAANDLEAKGKEAPSEEAAASPVNGAQASLENLLSRAKGISTDFSWEKFSTQLAEATTPRTSTEKGPKAQIATVRGQAKAKKLAPQRAVVKPAAQKVKPQPKQPDTKPEVRPVFGGLFKQETVYVDDD</sequence>
<proteinExistence type="predicted"/>
<gene>
    <name evidence="3" type="ORF">PAHAL_6G114600</name>
</gene>
<name>A0A2S3I1X8_9POAL</name>
<dbReference type="AlphaFoldDB" id="A0A2S3I1X8"/>
<accession>A0A2S3I1X8</accession>
<dbReference type="Gene3D" id="3.40.50.720">
    <property type="entry name" value="NAD(P)-binding Rossmann-like Domain"/>
    <property type="match status" value="1"/>
</dbReference>
<dbReference type="Gramene" id="PAN34902">
    <property type="protein sequence ID" value="PAN34902"/>
    <property type="gene ID" value="PAHAL_6G114600"/>
</dbReference>
<dbReference type="Proteomes" id="UP000243499">
    <property type="component" value="Chromosome 6"/>
</dbReference>
<dbReference type="InterPro" id="IPR016040">
    <property type="entry name" value="NAD(P)-bd_dom"/>
</dbReference>
<dbReference type="PANTHER" id="PTHR47711:SF2">
    <property type="entry name" value="PROTEIN PLASTID TRANSCRIPTIONALLY ACTIVE 16, CHLOROPLASTIC"/>
    <property type="match status" value="1"/>
</dbReference>
<feature type="region of interest" description="Disordered" evidence="1">
    <location>
        <begin position="349"/>
        <end position="397"/>
    </location>
</feature>
<reference evidence="3" key="1">
    <citation type="submission" date="2018-04" db="EMBL/GenBank/DDBJ databases">
        <title>WGS assembly of Panicum hallii.</title>
        <authorList>
            <person name="Lovell J."/>
            <person name="Jenkins J."/>
            <person name="Lowry D."/>
            <person name="Mamidi S."/>
            <person name="Sreedasyam A."/>
            <person name="Weng X."/>
            <person name="Barry K."/>
            <person name="Bonette J."/>
            <person name="Campitelli B."/>
            <person name="Daum C."/>
            <person name="Gordon S."/>
            <person name="Gould B."/>
            <person name="Lipzen A."/>
            <person name="Macqueen A."/>
            <person name="Palacio-Mejia J."/>
            <person name="Plott C."/>
            <person name="Shakirov E."/>
            <person name="Shu S."/>
            <person name="Yoshinaga Y."/>
            <person name="Zane M."/>
            <person name="Rokhsar D."/>
            <person name="Grimwood J."/>
            <person name="Schmutz J."/>
            <person name="Juenger T."/>
        </authorList>
    </citation>
    <scope>NUCLEOTIDE SEQUENCE [LARGE SCALE GENOMIC DNA]</scope>
    <source>
        <strain evidence="3">FIL2</strain>
    </source>
</reference>
<feature type="region of interest" description="Disordered" evidence="1">
    <location>
        <begin position="449"/>
        <end position="485"/>
    </location>
</feature>
<dbReference type="SUPFAM" id="SSF51735">
    <property type="entry name" value="NAD(P)-binding Rossmann-fold domains"/>
    <property type="match status" value="1"/>
</dbReference>
<dbReference type="PANTHER" id="PTHR47711">
    <property type="entry name" value="PROTEIN PLASTID TRANSCRIPTIONALLY ACTIVE 16, CHLOROPLASTIC"/>
    <property type="match status" value="1"/>
</dbReference>
<evidence type="ECO:0000313" key="3">
    <source>
        <dbReference type="EMBL" id="PAN34902.1"/>
    </source>
</evidence>
<evidence type="ECO:0000256" key="1">
    <source>
        <dbReference type="SAM" id="MobiDB-lite"/>
    </source>
</evidence>
<dbReference type="EMBL" id="CM008051">
    <property type="protein sequence ID" value="PAN34902.1"/>
    <property type="molecule type" value="Genomic_DNA"/>
</dbReference>
<feature type="compositionally biased region" description="Low complexity" evidence="1">
    <location>
        <begin position="461"/>
        <end position="473"/>
    </location>
</feature>
<feature type="domain" description="NAD(P)-binding" evidence="2">
    <location>
        <begin position="91"/>
        <end position="311"/>
    </location>
</feature>
<feature type="compositionally biased region" description="Low complexity" evidence="1">
    <location>
        <begin position="364"/>
        <end position="378"/>
    </location>
</feature>
<evidence type="ECO:0000259" key="2">
    <source>
        <dbReference type="Pfam" id="PF13460"/>
    </source>
</evidence>
<dbReference type="Pfam" id="PF13460">
    <property type="entry name" value="NAD_binding_10"/>
    <property type="match status" value="1"/>
</dbReference>
<protein>
    <recommendedName>
        <fullName evidence="2">NAD(P)-binding domain-containing protein</fullName>
    </recommendedName>
</protein>